<dbReference type="EMBL" id="CAUYUJ010005465">
    <property type="protein sequence ID" value="CAK0813754.1"/>
    <property type="molecule type" value="Genomic_DNA"/>
</dbReference>
<evidence type="ECO:0000313" key="1">
    <source>
        <dbReference type="EMBL" id="CAK0813754.1"/>
    </source>
</evidence>
<name>A0ABN9R4N7_9DINO</name>
<dbReference type="Proteomes" id="UP001189429">
    <property type="component" value="Unassembled WGS sequence"/>
</dbReference>
<accession>A0ABN9R4N7</accession>
<feature type="non-terminal residue" evidence="1">
    <location>
        <position position="1"/>
    </location>
</feature>
<evidence type="ECO:0000313" key="2">
    <source>
        <dbReference type="Proteomes" id="UP001189429"/>
    </source>
</evidence>
<keyword evidence="2" id="KW-1185">Reference proteome</keyword>
<feature type="non-terminal residue" evidence="1">
    <location>
        <position position="172"/>
    </location>
</feature>
<comment type="caution">
    <text evidence="1">The sequence shown here is derived from an EMBL/GenBank/DDBJ whole genome shotgun (WGS) entry which is preliminary data.</text>
</comment>
<organism evidence="1 2">
    <name type="scientific">Prorocentrum cordatum</name>
    <dbReference type="NCBI Taxonomy" id="2364126"/>
    <lineage>
        <taxon>Eukaryota</taxon>
        <taxon>Sar</taxon>
        <taxon>Alveolata</taxon>
        <taxon>Dinophyceae</taxon>
        <taxon>Prorocentrales</taxon>
        <taxon>Prorocentraceae</taxon>
        <taxon>Prorocentrum</taxon>
    </lineage>
</organism>
<sequence length="172" mass="18572">PLPLRTITLLPRSFPLSSHAGSSASRMELRIAPHDHPSPVLLSILQPCRFKCVSNGVEDEPPGAVHSKASTAAAPMTLLQLARPRRPSDSSACSTESAASVSEHENLPTCECTPKLHGVGSIFDLLVHPSQSSRLEEERAVAQALGLDEDLRAFWRRHGACCRRGRAPEGQE</sequence>
<reference evidence="1" key="1">
    <citation type="submission" date="2023-10" db="EMBL/GenBank/DDBJ databases">
        <authorList>
            <person name="Chen Y."/>
            <person name="Shah S."/>
            <person name="Dougan E. K."/>
            <person name="Thang M."/>
            <person name="Chan C."/>
        </authorList>
    </citation>
    <scope>NUCLEOTIDE SEQUENCE [LARGE SCALE GENOMIC DNA]</scope>
</reference>
<gene>
    <name evidence="1" type="ORF">PCOR1329_LOCUS17570</name>
</gene>
<proteinExistence type="predicted"/>
<protein>
    <submittedName>
        <fullName evidence="1">Uncharacterized protein</fullName>
    </submittedName>
</protein>